<dbReference type="InterPro" id="IPR017871">
    <property type="entry name" value="ABC_transporter-like_CS"/>
</dbReference>
<gene>
    <name evidence="11" type="ORF">BJY14_000870</name>
</gene>
<keyword evidence="7" id="KW-1278">Translocase</keyword>
<evidence type="ECO:0000313" key="12">
    <source>
        <dbReference type="Proteomes" id="UP000529783"/>
    </source>
</evidence>
<evidence type="ECO:0000256" key="7">
    <source>
        <dbReference type="ARBA" id="ARBA00022967"/>
    </source>
</evidence>
<organism evidence="11 12">
    <name type="scientific">Actinomadura luteofluorescens</name>
    <dbReference type="NCBI Taxonomy" id="46163"/>
    <lineage>
        <taxon>Bacteria</taxon>
        <taxon>Bacillati</taxon>
        <taxon>Actinomycetota</taxon>
        <taxon>Actinomycetes</taxon>
        <taxon>Streptosporangiales</taxon>
        <taxon>Thermomonosporaceae</taxon>
        <taxon>Actinomadura</taxon>
    </lineage>
</organism>
<keyword evidence="8" id="KW-0472">Membrane</keyword>
<name>A0A7Y9JDC0_9ACTN</name>
<evidence type="ECO:0000256" key="4">
    <source>
        <dbReference type="ARBA" id="ARBA00022737"/>
    </source>
</evidence>
<dbReference type="SMART" id="SM00382">
    <property type="entry name" value="AAA"/>
    <property type="match status" value="2"/>
</dbReference>
<dbReference type="SUPFAM" id="SSF52540">
    <property type="entry name" value="P-loop containing nucleoside triphosphate hydrolases"/>
    <property type="match status" value="2"/>
</dbReference>
<keyword evidence="6 11" id="KW-0067">ATP-binding</keyword>
<evidence type="ECO:0000256" key="1">
    <source>
        <dbReference type="ARBA" id="ARBA00022448"/>
    </source>
</evidence>
<comment type="caution">
    <text evidence="11">The sequence shown here is derived from an EMBL/GenBank/DDBJ whole genome shotgun (WGS) entry which is preliminary data.</text>
</comment>
<dbReference type="Gene3D" id="3.40.50.300">
    <property type="entry name" value="P-loop containing nucleotide triphosphate hydrolases"/>
    <property type="match status" value="2"/>
</dbReference>
<evidence type="ECO:0000259" key="10">
    <source>
        <dbReference type="PROSITE" id="PS50893"/>
    </source>
</evidence>
<dbReference type="RefSeq" id="WP_179842403.1">
    <property type="nucleotide sequence ID" value="NZ_JACCBA010000001.1"/>
</dbReference>
<feature type="compositionally biased region" description="Basic and acidic residues" evidence="9">
    <location>
        <begin position="263"/>
        <end position="276"/>
    </location>
</feature>
<evidence type="ECO:0000256" key="9">
    <source>
        <dbReference type="SAM" id="MobiDB-lite"/>
    </source>
</evidence>
<evidence type="ECO:0000256" key="6">
    <source>
        <dbReference type="ARBA" id="ARBA00022840"/>
    </source>
</evidence>
<dbReference type="PROSITE" id="PS50893">
    <property type="entry name" value="ABC_TRANSPORTER_2"/>
    <property type="match status" value="2"/>
</dbReference>
<dbReference type="InterPro" id="IPR027417">
    <property type="entry name" value="P-loop_NTPase"/>
</dbReference>
<keyword evidence="12" id="KW-1185">Reference proteome</keyword>
<dbReference type="InterPro" id="IPR050107">
    <property type="entry name" value="ABC_carbohydrate_import_ATPase"/>
</dbReference>
<dbReference type="EMBL" id="JACCBA010000001">
    <property type="protein sequence ID" value="NYD44887.1"/>
    <property type="molecule type" value="Genomic_DNA"/>
</dbReference>
<feature type="domain" description="ABC transporter" evidence="10">
    <location>
        <begin position="279"/>
        <end position="519"/>
    </location>
</feature>
<dbReference type="Pfam" id="PF00005">
    <property type="entry name" value="ABC_tran"/>
    <property type="match status" value="2"/>
</dbReference>
<evidence type="ECO:0000313" key="11">
    <source>
        <dbReference type="EMBL" id="NYD44887.1"/>
    </source>
</evidence>
<evidence type="ECO:0000256" key="3">
    <source>
        <dbReference type="ARBA" id="ARBA00022597"/>
    </source>
</evidence>
<evidence type="ECO:0000256" key="5">
    <source>
        <dbReference type="ARBA" id="ARBA00022741"/>
    </source>
</evidence>
<reference evidence="11 12" key="1">
    <citation type="submission" date="2020-07" db="EMBL/GenBank/DDBJ databases">
        <title>Sequencing the genomes of 1000 actinobacteria strains.</title>
        <authorList>
            <person name="Klenk H.-P."/>
        </authorList>
    </citation>
    <scope>NUCLEOTIDE SEQUENCE [LARGE SCALE GENOMIC DNA]</scope>
    <source>
        <strain evidence="11 12">DSM 40398</strain>
    </source>
</reference>
<keyword evidence="4" id="KW-0677">Repeat</keyword>
<keyword evidence="3" id="KW-0762">Sugar transport</keyword>
<dbReference type="InterPro" id="IPR003439">
    <property type="entry name" value="ABC_transporter-like_ATP-bd"/>
</dbReference>
<dbReference type="InterPro" id="IPR003593">
    <property type="entry name" value="AAA+_ATPase"/>
</dbReference>
<keyword evidence="5" id="KW-0547">Nucleotide-binding</keyword>
<dbReference type="PANTHER" id="PTHR43790">
    <property type="entry name" value="CARBOHYDRATE TRANSPORT ATP-BINDING PROTEIN MG119-RELATED"/>
    <property type="match status" value="1"/>
</dbReference>
<protein>
    <submittedName>
        <fullName evidence="11">Ribose transport system ATP-binding protein</fullName>
    </submittedName>
</protein>
<dbReference type="CDD" id="cd03216">
    <property type="entry name" value="ABC_Carb_Monos_I"/>
    <property type="match status" value="1"/>
</dbReference>
<evidence type="ECO:0000256" key="2">
    <source>
        <dbReference type="ARBA" id="ARBA00022475"/>
    </source>
</evidence>
<dbReference type="AlphaFoldDB" id="A0A7Y9JDC0"/>
<accession>A0A7Y9JDC0</accession>
<dbReference type="GO" id="GO:0005524">
    <property type="term" value="F:ATP binding"/>
    <property type="evidence" value="ECO:0007669"/>
    <property type="project" value="UniProtKB-KW"/>
</dbReference>
<keyword evidence="1" id="KW-0813">Transport</keyword>
<evidence type="ECO:0000256" key="8">
    <source>
        <dbReference type="ARBA" id="ARBA00023136"/>
    </source>
</evidence>
<dbReference type="PROSITE" id="PS00211">
    <property type="entry name" value="ABC_TRANSPORTER_1"/>
    <property type="match status" value="1"/>
</dbReference>
<feature type="domain" description="ABC transporter" evidence="10">
    <location>
        <begin position="15"/>
        <end position="259"/>
    </location>
</feature>
<dbReference type="Proteomes" id="UP000529783">
    <property type="component" value="Unassembled WGS sequence"/>
</dbReference>
<keyword evidence="2" id="KW-1003">Cell membrane</keyword>
<dbReference type="GO" id="GO:0016887">
    <property type="term" value="F:ATP hydrolysis activity"/>
    <property type="evidence" value="ECO:0007669"/>
    <property type="project" value="InterPro"/>
</dbReference>
<feature type="region of interest" description="Disordered" evidence="9">
    <location>
        <begin position="263"/>
        <end position="284"/>
    </location>
</feature>
<proteinExistence type="predicted"/>
<sequence length="520" mass="55169">MMSAASRERAGPAAVELTGVSKSFDDVRVLDALNLRVEEGSVHALLGGNGSGKSTTLKILAGVYGADDGGTIAIHGERYATGSYTAAVARSAGLRFVHQDLGLIPDLTINENFALDEGYPRWAGPAISWRRLHGRTEERLRRAQVDLDPRTLVRDLRPSDRTLVAIARALRDVDEGERVTLVLDEPTASLPHHEVSLLLEALRRCRARGQTIIYVSHRLREVLSIADRISVLRDGAVVATAPPGELDEARVVALMAGEAARERAAQGARERKDPPRGRSAGTPVLRVRGLAGGPLRGVDLDVGQGEIVGVAGLLGSGRSSLLRALFGALPVNAGRIEICGAPGRHRTTAAAIGAGVALVPEDRARDAAFADRPVWENMSATVVGDYWTGWRMARRAERRDAAALLGPFAVRAAGPDVAFGALSGGNQQKAVLARWFRLNPRLLLLDEPTQGVDAVARAEIHALVREQVAGGGAALVVSSDFEELEGLCDRVVILREGVDAGELSGDRLTEAAIAAATQTT</sequence>
<dbReference type="PANTHER" id="PTHR43790:SF3">
    <property type="entry name" value="D-ALLOSE IMPORT ATP-BINDING PROTEIN ALSA-RELATED"/>
    <property type="match status" value="1"/>
</dbReference>
<dbReference type="CDD" id="cd03215">
    <property type="entry name" value="ABC_Carb_Monos_II"/>
    <property type="match status" value="1"/>
</dbReference>